<accession>A0A0F9MD86</accession>
<reference evidence="4" key="1">
    <citation type="journal article" date="2015" name="Nature">
        <title>Complex archaea that bridge the gap between prokaryotes and eukaryotes.</title>
        <authorList>
            <person name="Spang A."/>
            <person name="Saw J.H."/>
            <person name="Jorgensen S.L."/>
            <person name="Zaremba-Niedzwiedzka K."/>
            <person name="Martijn J."/>
            <person name="Lind A.E."/>
            <person name="van Eijk R."/>
            <person name="Schleper C."/>
            <person name="Guy L."/>
            <person name="Ettema T.J."/>
        </authorList>
    </citation>
    <scope>NUCLEOTIDE SEQUENCE</scope>
</reference>
<evidence type="ECO:0000256" key="1">
    <source>
        <dbReference type="ARBA" id="ARBA00022723"/>
    </source>
</evidence>
<dbReference type="GO" id="GO:0046872">
    <property type="term" value="F:metal ion binding"/>
    <property type="evidence" value="ECO:0007669"/>
    <property type="project" value="UniProtKB-KW"/>
</dbReference>
<organism evidence="4">
    <name type="scientific">marine sediment metagenome</name>
    <dbReference type="NCBI Taxonomy" id="412755"/>
    <lineage>
        <taxon>unclassified sequences</taxon>
        <taxon>metagenomes</taxon>
        <taxon>ecological metagenomes</taxon>
    </lineage>
</organism>
<dbReference type="PANTHER" id="PTHR43432">
    <property type="entry name" value="SLR0285 PROTEIN"/>
    <property type="match status" value="1"/>
</dbReference>
<dbReference type="EMBL" id="LAZR01009114">
    <property type="protein sequence ID" value="KKM74600.1"/>
    <property type="molecule type" value="Genomic_DNA"/>
</dbReference>
<protein>
    <recommendedName>
        <fullName evidence="5">Radical SAM core domain-containing protein</fullName>
    </recommendedName>
</protein>
<dbReference type="PANTHER" id="PTHR43432:SF3">
    <property type="entry name" value="SLR0285 PROTEIN"/>
    <property type="match status" value="1"/>
</dbReference>
<evidence type="ECO:0000256" key="3">
    <source>
        <dbReference type="ARBA" id="ARBA00023014"/>
    </source>
</evidence>
<dbReference type="Gene3D" id="3.80.30.30">
    <property type="match status" value="1"/>
</dbReference>
<keyword evidence="2" id="KW-0408">Iron</keyword>
<evidence type="ECO:0000256" key="2">
    <source>
        <dbReference type="ARBA" id="ARBA00023004"/>
    </source>
</evidence>
<keyword evidence="1" id="KW-0479">Metal-binding</keyword>
<keyword evidence="3" id="KW-0411">Iron-sulfur</keyword>
<comment type="caution">
    <text evidence="4">The sequence shown here is derived from an EMBL/GenBank/DDBJ whole genome shotgun (WGS) entry which is preliminary data.</text>
</comment>
<evidence type="ECO:0000313" key="4">
    <source>
        <dbReference type="EMBL" id="KKM74600.1"/>
    </source>
</evidence>
<dbReference type="GO" id="GO:0051536">
    <property type="term" value="F:iron-sulfur cluster binding"/>
    <property type="evidence" value="ECO:0007669"/>
    <property type="project" value="UniProtKB-KW"/>
</dbReference>
<proteinExistence type="predicted"/>
<sequence>MGKTSGTKEWCDKELNIYKGCPNNCVYCYAKKIGNHFGWKKKDDWINMEFNERAFNQRLYNWGVVMFPTSHDITIGNVDTCIRFLLRLLKETNCKLLIVSKPNIECIEKLCKALENYKERILFRFTITSRWDSTAVKWEKEAPFITERIMCLEYAYRRGWNTSVSVEPFLDKTPIWVIESIEKFCTDTIWIGIMTGRKYEYHSIQNIALILNNLKLLPGDVRKKIRLKDSIVNFCKKNNIKVD</sequence>
<gene>
    <name evidence="4" type="ORF">LCGC14_1398740</name>
</gene>
<name>A0A0F9MD86_9ZZZZ</name>
<dbReference type="InterPro" id="IPR040086">
    <property type="entry name" value="MJ0683-like"/>
</dbReference>
<dbReference type="AlphaFoldDB" id="A0A0F9MD86"/>
<evidence type="ECO:0008006" key="5">
    <source>
        <dbReference type="Google" id="ProtNLM"/>
    </source>
</evidence>